<dbReference type="InterPro" id="IPR050275">
    <property type="entry name" value="PGM_Phosphatase"/>
</dbReference>
<dbReference type="CDD" id="cd07067">
    <property type="entry name" value="HP_PGM_like"/>
    <property type="match status" value="1"/>
</dbReference>
<organism evidence="3 4">
    <name type="scientific">Cryptosporangium phraense</name>
    <dbReference type="NCBI Taxonomy" id="2593070"/>
    <lineage>
        <taxon>Bacteria</taxon>
        <taxon>Bacillati</taxon>
        <taxon>Actinomycetota</taxon>
        <taxon>Actinomycetes</taxon>
        <taxon>Cryptosporangiales</taxon>
        <taxon>Cryptosporangiaceae</taxon>
        <taxon>Cryptosporangium</taxon>
    </lineage>
</organism>
<dbReference type="Pfam" id="PF00300">
    <property type="entry name" value="His_Phos_1"/>
    <property type="match status" value="1"/>
</dbReference>
<keyword evidence="1" id="KW-0324">Glycolysis</keyword>
<evidence type="ECO:0000313" key="3">
    <source>
        <dbReference type="EMBL" id="TQS41862.1"/>
    </source>
</evidence>
<evidence type="ECO:0000256" key="1">
    <source>
        <dbReference type="ARBA" id="ARBA00023152"/>
    </source>
</evidence>
<dbReference type="SUPFAM" id="SSF53254">
    <property type="entry name" value="Phosphoglycerate mutase-like"/>
    <property type="match status" value="1"/>
</dbReference>
<dbReference type="InterPro" id="IPR029033">
    <property type="entry name" value="His_PPase_superfam"/>
</dbReference>
<dbReference type="GO" id="GO:0005737">
    <property type="term" value="C:cytoplasm"/>
    <property type="evidence" value="ECO:0007669"/>
    <property type="project" value="TreeGrafter"/>
</dbReference>
<evidence type="ECO:0000256" key="2">
    <source>
        <dbReference type="ARBA" id="ARBA00023235"/>
    </source>
</evidence>
<sequence length="217" mass="24049">MAVTTELVVVRHGEASCNVTGTVGGDRGCTGLSPRGHEQARRLAARLAAEHRDRPFCAIYGTPRQRVRETVATVAFALSSQPTIVDDLRGPDHGEADGQLWSEMKTVFGGPPQHRPDEPYAPGAEPWNVYLDRAHRTLRSLLDEHVGDRILVVAHGETIEAAHTLLLCVPSEVRVTTGYVTDHTGISRWERHVNRFDRETWMLTAHNDTRHLAEPCA</sequence>
<dbReference type="Gene3D" id="3.40.50.1240">
    <property type="entry name" value="Phosphoglycerate mutase-like"/>
    <property type="match status" value="1"/>
</dbReference>
<dbReference type="PANTHER" id="PTHR48100:SF1">
    <property type="entry name" value="HISTIDINE PHOSPHATASE FAMILY PROTEIN-RELATED"/>
    <property type="match status" value="1"/>
</dbReference>
<dbReference type="AlphaFoldDB" id="A0A545AKL5"/>
<dbReference type="GO" id="GO:0016791">
    <property type="term" value="F:phosphatase activity"/>
    <property type="evidence" value="ECO:0007669"/>
    <property type="project" value="TreeGrafter"/>
</dbReference>
<protein>
    <submittedName>
        <fullName evidence="3">Histidine phosphatase family protein</fullName>
    </submittedName>
</protein>
<keyword evidence="2" id="KW-0413">Isomerase</keyword>
<keyword evidence="4" id="KW-1185">Reference proteome</keyword>
<accession>A0A545AKL5</accession>
<comment type="caution">
    <text evidence="3">The sequence shown here is derived from an EMBL/GenBank/DDBJ whole genome shotgun (WGS) entry which is preliminary data.</text>
</comment>
<dbReference type="PROSITE" id="PS00175">
    <property type="entry name" value="PG_MUTASE"/>
    <property type="match status" value="1"/>
</dbReference>
<proteinExistence type="predicted"/>
<dbReference type="Proteomes" id="UP000317982">
    <property type="component" value="Unassembled WGS sequence"/>
</dbReference>
<name>A0A545AKL5_9ACTN</name>
<dbReference type="SMART" id="SM00855">
    <property type="entry name" value="PGAM"/>
    <property type="match status" value="1"/>
</dbReference>
<evidence type="ECO:0000313" key="4">
    <source>
        <dbReference type="Proteomes" id="UP000317982"/>
    </source>
</evidence>
<dbReference type="InterPro" id="IPR013078">
    <property type="entry name" value="His_Pase_superF_clade-1"/>
</dbReference>
<reference evidence="3 4" key="1">
    <citation type="submission" date="2019-07" db="EMBL/GenBank/DDBJ databases">
        <title>Cryptosporangium phraense sp. nov., isolated from plant litter.</title>
        <authorList>
            <person name="Suriyachadkun C."/>
        </authorList>
    </citation>
    <scope>NUCLEOTIDE SEQUENCE [LARGE SCALE GENOMIC DNA]</scope>
    <source>
        <strain evidence="3 4">A-T 5661</strain>
    </source>
</reference>
<dbReference type="EMBL" id="VIRS01000022">
    <property type="protein sequence ID" value="TQS41862.1"/>
    <property type="molecule type" value="Genomic_DNA"/>
</dbReference>
<dbReference type="InterPro" id="IPR001345">
    <property type="entry name" value="PG/BPGM_mutase_AS"/>
</dbReference>
<gene>
    <name evidence="3" type="ORF">FL583_27650</name>
</gene>
<dbReference type="InParanoid" id="A0A545AKL5"/>
<dbReference type="PANTHER" id="PTHR48100">
    <property type="entry name" value="BROAD-SPECIFICITY PHOSPHATASE YOR283W-RELATED"/>
    <property type="match status" value="1"/>
</dbReference>
<dbReference type="OrthoDB" id="3628970at2"/>